<evidence type="ECO:0000313" key="2">
    <source>
        <dbReference type="Proteomes" id="UP001218188"/>
    </source>
</evidence>
<sequence length="94" mass="10469">MAPRDQNTSQISLSRQSHLALCRALHLDLVFNFYKVYAILDGVSRRDRGRRPRAPGRIGENGVVRPAVTRCILTLDFLYPNVFGGPRTAAPPPP</sequence>
<protein>
    <submittedName>
        <fullName evidence="1">Uncharacterized protein</fullName>
    </submittedName>
</protein>
<dbReference type="AlphaFoldDB" id="A0AAD6RW29"/>
<reference evidence="1" key="1">
    <citation type="submission" date="2023-03" db="EMBL/GenBank/DDBJ databases">
        <title>Massive genome expansion in bonnet fungi (Mycena s.s.) driven by repeated elements and novel gene families across ecological guilds.</title>
        <authorList>
            <consortium name="Lawrence Berkeley National Laboratory"/>
            <person name="Harder C.B."/>
            <person name="Miyauchi S."/>
            <person name="Viragh M."/>
            <person name="Kuo A."/>
            <person name="Thoen E."/>
            <person name="Andreopoulos B."/>
            <person name="Lu D."/>
            <person name="Skrede I."/>
            <person name="Drula E."/>
            <person name="Henrissat B."/>
            <person name="Morin E."/>
            <person name="Kohler A."/>
            <person name="Barry K."/>
            <person name="LaButti K."/>
            <person name="Morin E."/>
            <person name="Salamov A."/>
            <person name="Lipzen A."/>
            <person name="Mereny Z."/>
            <person name="Hegedus B."/>
            <person name="Baldrian P."/>
            <person name="Stursova M."/>
            <person name="Weitz H."/>
            <person name="Taylor A."/>
            <person name="Grigoriev I.V."/>
            <person name="Nagy L.G."/>
            <person name="Martin F."/>
            <person name="Kauserud H."/>
        </authorList>
    </citation>
    <scope>NUCLEOTIDE SEQUENCE</scope>
    <source>
        <strain evidence="1">CBHHK200</strain>
    </source>
</reference>
<keyword evidence="2" id="KW-1185">Reference proteome</keyword>
<dbReference type="Proteomes" id="UP001218188">
    <property type="component" value="Unassembled WGS sequence"/>
</dbReference>
<name>A0AAD6RW29_9AGAR</name>
<dbReference type="EMBL" id="JARJCM010000585">
    <property type="protein sequence ID" value="KAJ7016139.1"/>
    <property type="molecule type" value="Genomic_DNA"/>
</dbReference>
<organism evidence="1 2">
    <name type="scientific">Mycena alexandri</name>
    <dbReference type="NCBI Taxonomy" id="1745969"/>
    <lineage>
        <taxon>Eukaryota</taxon>
        <taxon>Fungi</taxon>
        <taxon>Dikarya</taxon>
        <taxon>Basidiomycota</taxon>
        <taxon>Agaricomycotina</taxon>
        <taxon>Agaricomycetes</taxon>
        <taxon>Agaricomycetidae</taxon>
        <taxon>Agaricales</taxon>
        <taxon>Marasmiineae</taxon>
        <taxon>Mycenaceae</taxon>
        <taxon>Mycena</taxon>
    </lineage>
</organism>
<evidence type="ECO:0000313" key="1">
    <source>
        <dbReference type="EMBL" id="KAJ7016139.1"/>
    </source>
</evidence>
<proteinExistence type="predicted"/>
<gene>
    <name evidence="1" type="ORF">C8F04DRAFT_1020184</name>
</gene>
<accession>A0AAD6RW29</accession>
<comment type="caution">
    <text evidence="1">The sequence shown here is derived from an EMBL/GenBank/DDBJ whole genome shotgun (WGS) entry which is preliminary data.</text>
</comment>